<protein>
    <recommendedName>
        <fullName evidence="1">Periplasmic copper-binding protein NosD beta helix domain-containing protein</fullName>
    </recommendedName>
</protein>
<keyword evidence="3" id="KW-1185">Reference proteome</keyword>
<dbReference type="RefSeq" id="WP_068899651.1">
    <property type="nucleotide sequence ID" value="NZ_JBHUIF010000033.1"/>
</dbReference>
<organism evidence="2 3">
    <name type="scientific">Veronia pacifica</name>
    <dbReference type="NCBI Taxonomy" id="1080227"/>
    <lineage>
        <taxon>Bacteria</taxon>
        <taxon>Pseudomonadati</taxon>
        <taxon>Pseudomonadota</taxon>
        <taxon>Gammaproteobacteria</taxon>
        <taxon>Vibrionales</taxon>
        <taxon>Vibrionaceae</taxon>
        <taxon>Veronia</taxon>
    </lineage>
</organism>
<evidence type="ECO:0000313" key="2">
    <source>
        <dbReference type="EMBL" id="ODA35166.1"/>
    </source>
</evidence>
<dbReference type="SMART" id="SM00710">
    <property type="entry name" value="PbH1"/>
    <property type="match status" value="9"/>
</dbReference>
<sequence>MATDISGKTFDPRHNYSELVSMQGRVVSDTPLNENAAIIDRRFRAETIDLAGFCGYPAHIPDSFRIEIAGGSLLIHPGRYYVDGLLAENFGHGDHAFYLPLEEERSDEPVPYQSQPYLPNITPSTLENGRYLVFLDVWKRPITFLEDPTLIDPAIGVDTSARIQTVWQVKLFPVSNDVTCNTDDEDIAGWQALTAASSARLTTRANPTSAVDDPCLLPPEGGYRGLENRTYMVSVHDVNDDGVPLLKWSRVNGAFAGRILAQPANNTLTLEQVAKDDYLRFSPGDWAEITDDVRVLNGQPGTMVRVLSVNDASNTVVLDAPLAAGVVPLLPASTAADQNVHPILRRWDQSGAVVNTDGDPITNLDAPGSNGLIPAPEGTFLVLEDGVEVAIFLEGGVGEYHLGDNWSFITRYADSSVEILTASPPQLLHHHYCRLAFVDVANRQFIAPVFQDCREPIGTIGCCTVVVRPGEDIQAALDSLSPEFGGCVCLKVGVHRLFRPLRIRHPNVMLHGESHGAQLLNLSNDAAIDVRSDSGAVLRGIHISTLRIVNRGGMLKPSGVISLRDVADSVVEQCQISFVIETSQSFDIPAIGLYDCWRVKVADCSITDATIGVWMDDNGGDLVVRDNVFEAVIKNHNGLIGVAVANLTGRVLVIDNDISGFLRGVVVNNEPLGRAFSTAAHTQVKGNRITLNNRFGKQDAIAIECHCPQGVLSENQIVLQAEDSTGIAASGLGSLIERNRIEAGEGAEIQVAVLLDGSTDSFTAGLTVAQNWIRGCSGGVIAENVAGLRIDSNDISSDGRGNDMAVSVTECEVVSIENNLIVSLTVPVFANQCEDVQIISNQIRENSMSIACQQCMRVDISHNQISHCDSGGIFLISCQARAAIVGNQINYVGTAAKGVFASSILSIFHLGECHVESNEVLNTGVSEKGEINPQRTVGICALYVLEARVESNLVSYSDLMTRERIIDDRALLLQGLYEVSIIVGEDPFILLGYSAQISNNKFLGRGPDTLVEILSRSFSKNVRARFERVFFTNNFIEHVGRNPDQVAKNATVILQGFQATVSGNQVKSGTRFLPSFDFKNMDGPFIGNITTGRVVNHVEFPVPENAFNTRV</sequence>
<dbReference type="Gene3D" id="2.160.20.10">
    <property type="entry name" value="Single-stranded right-handed beta-helix, Pectin lyase-like"/>
    <property type="match status" value="2"/>
</dbReference>
<reference evidence="2 3" key="1">
    <citation type="submission" date="2016-05" db="EMBL/GenBank/DDBJ databases">
        <title>Genomic Taxonomy of the Vibrionaceae.</title>
        <authorList>
            <person name="Gomez-Gil B."/>
            <person name="Enciso-Ibarra J."/>
        </authorList>
    </citation>
    <scope>NUCLEOTIDE SEQUENCE [LARGE SCALE GENOMIC DNA]</scope>
    <source>
        <strain evidence="2 3">CAIM 1920</strain>
    </source>
</reference>
<dbReference type="Pfam" id="PF20129">
    <property type="entry name" value="DUF6519"/>
    <property type="match status" value="2"/>
</dbReference>
<dbReference type="InterPro" id="IPR007742">
    <property type="entry name" value="NosD_dom"/>
</dbReference>
<dbReference type="STRING" id="1080227.A8L45_04425"/>
<dbReference type="InterPro" id="IPR006626">
    <property type="entry name" value="PbH1"/>
</dbReference>
<name>A0A1C3EPM2_9GAMM</name>
<gene>
    <name evidence="2" type="ORF">A8L45_04425</name>
</gene>
<dbReference type="AlphaFoldDB" id="A0A1C3EPM2"/>
<comment type="caution">
    <text evidence="2">The sequence shown here is derived from an EMBL/GenBank/DDBJ whole genome shotgun (WGS) entry which is preliminary data.</text>
</comment>
<accession>A0A1C3EPM2</accession>
<dbReference type="InterPro" id="IPR045392">
    <property type="entry name" value="DUF6519"/>
</dbReference>
<feature type="domain" description="Periplasmic copper-binding protein NosD beta helix" evidence="1">
    <location>
        <begin position="762"/>
        <end position="890"/>
    </location>
</feature>
<proteinExistence type="predicted"/>
<dbReference type="SUPFAM" id="SSF51126">
    <property type="entry name" value="Pectin lyase-like"/>
    <property type="match status" value="2"/>
</dbReference>
<dbReference type="InterPro" id="IPR011050">
    <property type="entry name" value="Pectin_lyase_fold/virulence"/>
</dbReference>
<dbReference type="EMBL" id="LYBM01000005">
    <property type="protein sequence ID" value="ODA35166.1"/>
    <property type="molecule type" value="Genomic_DNA"/>
</dbReference>
<dbReference type="OrthoDB" id="134981at2"/>
<evidence type="ECO:0000313" key="3">
    <source>
        <dbReference type="Proteomes" id="UP000094936"/>
    </source>
</evidence>
<dbReference type="InterPro" id="IPR012334">
    <property type="entry name" value="Pectin_lyas_fold"/>
</dbReference>
<evidence type="ECO:0000259" key="1">
    <source>
        <dbReference type="Pfam" id="PF05048"/>
    </source>
</evidence>
<dbReference type="Pfam" id="PF05048">
    <property type="entry name" value="NosD"/>
    <property type="match status" value="1"/>
</dbReference>
<dbReference type="Proteomes" id="UP000094936">
    <property type="component" value="Unassembled WGS sequence"/>
</dbReference>